<name>A0ABR2INR4_9EUKA</name>
<keyword evidence="2" id="KW-1185">Reference proteome</keyword>
<dbReference type="EMBL" id="JAPFFF010000015">
    <property type="protein sequence ID" value="KAK8866556.1"/>
    <property type="molecule type" value="Genomic_DNA"/>
</dbReference>
<comment type="caution">
    <text evidence="1">The sequence shown here is derived from an EMBL/GenBank/DDBJ whole genome shotgun (WGS) entry which is preliminary data.</text>
</comment>
<sequence length="671" mass="75443">MTITNEKIYQIIEQMNSSISADVLPENLLKSIERGFAKLDKLDHVNSPNFLNFVVEEYNFFSGCKNIFERVKQMCTGLMNSNQLSSKVIGVTAQTKLWLNAHCENQGIEQFVEFLYKNATDNNLNNTDNPPHLRAVYSQCLLEIYYAIPERVNLTYEQVMETANSTLIPTSFPELAFLMKGESPEIEEYIQKRWWSLSPIETSFFSPTYSPPFPATPNDPLLLHTAMLKKLVPKETALSLLNSPLSQFGVQSVLLSFKDAYEFDGGSLFTPFDNNELIAAKSLLLPSSIQSIEKNAILADFIHQTPDSSIVIAVFSIASRFGPEDLFSFYRNYFESTPSFDKYWLHLYSKQPLNVQNTLRCFLQRFPERLITAKAILSSGSPTLAAVNQVNENNAVELAPLLKNSCSNIGSIESAYAIGKLDSLLSTKSVGSSVKEAIGKSSYTANSENIENFQQLREINEPQFLVIEQEVSSSNISITNIKLTIKYKPTGDDAPSTIYGITFTLSNKEYFSDPVTASIPLMTDTAQVSFEMRPVKAGNCNLAMSCSYTTAKGEPVRCIMNYLPLTIDMFLSPIEKEVDPSMNEESEESRRVLPIPFDKFEEKIKNIVFGKHSHPLDKKKGIQTNLMTPDLHSISFEAISVENETSVMFKAPSLELLSLIDEFIKNYFEVK</sequence>
<evidence type="ECO:0000313" key="2">
    <source>
        <dbReference type="Proteomes" id="UP001470230"/>
    </source>
</evidence>
<dbReference type="Proteomes" id="UP001470230">
    <property type="component" value="Unassembled WGS sequence"/>
</dbReference>
<organism evidence="1 2">
    <name type="scientific">Tritrichomonas musculus</name>
    <dbReference type="NCBI Taxonomy" id="1915356"/>
    <lineage>
        <taxon>Eukaryota</taxon>
        <taxon>Metamonada</taxon>
        <taxon>Parabasalia</taxon>
        <taxon>Tritrichomonadida</taxon>
        <taxon>Tritrichomonadidae</taxon>
        <taxon>Tritrichomonas</taxon>
    </lineage>
</organism>
<gene>
    <name evidence="1" type="ORF">M9Y10_009520</name>
</gene>
<protein>
    <submittedName>
        <fullName evidence="1">Uncharacterized protein</fullName>
    </submittedName>
</protein>
<reference evidence="1 2" key="1">
    <citation type="submission" date="2024-04" db="EMBL/GenBank/DDBJ databases">
        <title>Tritrichomonas musculus Genome.</title>
        <authorList>
            <person name="Alves-Ferreira E."/>
            <person name="Grigg M."/>
            <person name="Lorenzi H."/>
            <person name="Galac M."/>
        </authorList>
    </citation>
    <scope>NUCLEOTIDE SEQUENCE [LARGE SCALE GENOMIC DNA]</scope>
    <source>
        <strain evidence="1 2">EAF2021</strain>
    </source>
</reference>
<proteinExistence type="predicted"/>
<evidence type="ECO:0000313" key="1">
    <source>
        <dbReference type="EMBL" id="KAK8866556.1"/>
    </source>
</evidence>
<accession>A0ABR2INR4</accession>